<comment type="caution">
    <text evidence="1">The sequence shown here is derived from an EMBL/GenBank/DDBJ whole genome shotgun (WGS) entry which is preliminary data.</text>
</comment>
<sequence>MKEQLIKAMQRNQLLNMMYMAKDGNMSKRHIKIIKIVGDSFQAYCFTRQAKRTFMIDNVLAVVPISHKGRSVVC</sequence>
<evidence type="ECO:0000313" key="2">
    <source>
        <dbReference type="Proteomes" id="UP000094784"/>
    </source>
</evidence>
<dbReference type="Proteomes" id="UP000094784">
    <property type="component" value="Unassembled WGS sequence"/>
</dbReference>
<dbReference type="RefSeq" id="WP_069482167.1">
    <property type="nucleotide sequence ID" value="NZ_KV766182.1"/>
</dbReference>
<dbReference type="EMBL" id="MECQ01000001">
    <property type="protein sequence ID" value="ODV57263.1"/>
    <property type="molecule type" value="Genomic_DNA"/>
</dbReference>
<organism evidence="1 2">
    <name type="scientific">Lysinibacillus fusiformis</name>
    <dbReference type="NCBI Taxonomy" id="28031"/>
    <lineage>
        <taxon>Bacteria</taxon>
        <taxon>Bacillati</taxon>
        <taxon>Bacillota</taxon>
        <taxon>Bacilli</taxon>
        <taxon>Bacillales</taxon>
        <taxon>Bacillaceae</taxon>
        <taxon>Lysinibacillus</taxon>
    </lineage>
</organism>
<accession>A0A1E4R9X8</accession>
<dbReference type="AlphaFoldDB" id="A0A1E4R9X8"/>
<proteinExistence type="predicted"/>
<protein>
    <submittedName>
        <fullName evidence="1">Transcriptional regulator</fullName>
    </submittedName>
</protein>
<dbReference type="OrthoDB" id="2112405at2"/>
<gene>
    <name evidence="1" type="ORF">BG258_15775</name>
</gene>
<reference evidence="1 2" key="1">
    <citation type="submission" date="2016-09" db="EMBL/GenBank/DDBJ databases">
        <title>Draft genome sequence of the soil isolate, Lysinibacillus fusiformis M5, a potential hypoxanthine producer.</title>
        <authorList>
            <person name="Gallegos-Monterrosa R."/>
            <person name="Maroti G."/>
            <person name="Balint B."/>
            <person name="Kovacs A.T."/>
        </authorList>
    </citation>
    <scope>NUCLEOTIDE SEQUENCE [LARGE SCALE GENOMIC DNA]</scope>
    <source>
        <strain evidence="1 2">M5</strain>
    </source>
</reference>
<name>A0A1E4R9X8_9BACI</name>
<evidence type="ECO:0000313" key="1">
    <source>
        <dbReference type="EMBL" id="ODV57263.1"/>
    </source>
</evidence>